<evidence type="ECO:0000259" key="1">
    <source>
        <dbReference type="Pfam" id="PF00485"/>
    </source>
</evidence>
<dbReference type="SUPFAM" id="SSF52540">
    <property type="entry name" value="P-loop containing nucleoside triphosphate hydrolases"/>
    <property type="match status" value="1"/>
</dbReference>
<protein>
    <recommendedName>
        <fullName evidence="1">Phosphoribulokinase/uridine kinase domain-containing protein</fullName>
    </recommendedName>
</protein>
<evidence type="ECO:0000313" key="2">
    <source>
        <dbReference type="EMBL" id="RSU01214.1"/>
    </source>
</evidence>
<dbReference type="RefSeq" id="WP_114289945.1">
    <property type="nucleotide sequence ID" value="NZ_CP122523.1"/>
</dbReference>
<dbReference type="Gene3D" id="3.40.50.300">
    <property type="entry name" value="P-loop containing nucleotide triphosphate hydrolases"/>
    <property type="match status" value="1"/>
</dbReference>
<organism evidence="2 3">
    <name type="scientific">Vagococcus fluvialis</name>
    <dbReference type="NCBI Taxonomy" id="2738"/>
    <lineage>
        <taxon>Bacteria</taxon>
        <taxon>Bacillati</taxon>
        <taxon>Bacillota</taxon>
        <taxon>Bacilli</taxon>
        <taxon>Lactobacillales</taxon>
        <taxon>Enterococcaceae</taxon>
        <taxon>Vagococcus</taxon>
    </lineage>
</organism>
<name>A0A369AUB1_9ENTE</name>
<proteinExistence type="predicted"/>
<comment type="caution">
    <text evidence="2">The sequence shown here is derived from an EMBL/GenBank/DDBJ whole genome shotgun (WGS) entry which is preliminary data.</text>
</comment>
<dbReference type="GeneID" id="63146810"/>
<dbReference type="InterPro" id="IPR006083">
    <property type="entry name" value="PRK/URK"/>
</dbReference>
<dbReference type="PANTHER" id="PTHR10285">
    <property type="entry name" value="URIDINE KINASE"/>
    <property type="match status" value="1"/>
</dbReference>
<dbReference type="Proteomes" id="UP000288197">
    <property type="component" value="Unassembled WGS sequence"/>
</dbReference>
<reference evidence="2 3" key="1">
    <citation type="submission" date="2017-05" db="EMBL/GenBank/DDBJ databases">
        <title>Vagococcus spp. assemblies.</title>
        <authorList>
            <person name="Gulvik C.A."/>
        </authorList>
    </citation>
    <scope>NUCLEOTIDE SEQUENCE [LARGE SCALE GENOMIC DNA]</scope>
    <source>
        <strain evidence="2 3">NCFB 2497</strain>
    </source>
</reference>
<dbReference type="GO" id="GO:0005524">
    <property type="term" value="F:ATP binding"/>
    <property type="evidence" value="ECO:0007669"/>
    <property type="project" value="InterPro"/>
</dbReference>
<gene>
    <name evidence="2" type="ORF">CBF32_08700</name>
</gene>
<dbReference type="GO" id="GO:0015937">
    <property type="term" value="P:coenzyme A biosynthetic process"/>
    <property type="evidence" value="ECO:0007669"/>
    <property type="project" value="UniProtKB-UniPathway"/>
</dbReference>
<dbReference type="InterPro" id="IPR027417">
    <property type="entry name" value="P-loop_NTPase"/>
</dbReference>
<keyword evidence="3" id="KW-1185">Reference proteome</keyword>
<accession>A0A369AUB1</accession>
<dbReference type="UniPathway" id="UPA00241">
    <property type="reaction ID" value="UER00352"/>
</dbReference>
<dbReference type="EMBL" id="NGJX01000008">
    <property type="protein sequence ID" value="RSU01214.1"/>
    <property type="molecule type" value="Genomic_DNA"/>
</dbReference>
<dbReference type="OrthoDB" id="2276576at2"/>
<dbReference type="Pfam" id="PF00485">
    <property type="entry name" value="PRK"/>
    <property type="match status" value="1"/>
</dbReference>
<feature type="domain" description="Phosphoribulokinase/uridine kinase" evidence="1">
    <location>
        <begin position="22"/>
        <end position="214"/>
    </location>
</feature>
<dbReference type="AlphaFoldDB" id="A0A369AUB1"/>
<evidence type="ECO:0000313" key="3">
    <source>
        <dbReference type="Proteomes" id="UP000288197"/>
    </source>
</evidence>
<dbReference type="GO" id="GO:0016301">
    <property type="term" value="F:kinase activity"/>
    <property type="evidence" value="ECO:0007669"/>
    <property type="project" value="InterPro"/>
</dbReference>
<sequence>MYLKDIVANYLPNIKLNHDFLIIGVTGNVASGKSTFASYLKKELQKTFLFDQIETISTDDFLYTNDYLIHHNLFNKKGWLESYDFNKITNFFNDLNQNEKAVLNGKYNQQIGDMNQTNYLIKKPTVLILEGTMVLTPLFEEYIDLSIFLEVDLETNYKWFKGRSLENLKYKKEYAHLSVDEASEVIETIWSDVNLKTFFNYIEPYKENATIKISVNEFHEIEKLAFQGN</sequence>